<dbReference type="EC" id="3.5.1.28" evidence="5"/>
<evidence type="ECO:0000313" key="15">
    <source>
        <dbReference type="Proteomes" id="UP001267710"/>
    </source>
</evidence>
<feature type="domain" description="N-acetylmuramoyl-L-alanine amidase" evidence="13">
    <location>
        <begin position="28"/>
        <end position="176"/>
    </location>
</feature>
<organism evidence="14 15">
    <name type="scientific">Paracidovorax wautersii</name>
    <dbReference type="NCBI Taxonomy" id="1177982"/>
    <lineage>
        <taxon>Bacteria</taxon>
        <taxon>Pseudomonadati</taxon>
        <taxon>Pseudomonadota</taxon>
        <taxon>Betaproteobacteria</taxon>
        <taxon>Burkholderiales</taxon>
        <taxon>Comamonadaceae</taxon>
        <taxon>Paracidovorax</taxon>
    </lineage>
</organism>
<keyword evidence="15" id="KW-1185">Reference proteome</keyword>
<dbReference type="SUPFAM" id="SSF55846">
    <property type="entry name" value="N-acetylmuramoyl-L-alanine amidase-like"/>
    <property type="match status" value="1"/>
</dbReference>
<accession>A0ABU1I6E6</accession>
<dbReference type="RefSeq" id="WP_309825786.1">
    <property type="nucleotide sequence ID" value="NZ_JAVIZX010000001.1"/>
</dbReference>
<dbReference type="PANTHER" id="PTHR30417:SF4">
    <property type="entry name" value="1,6-ANHYDRO-N-ACETYLMURAMYL-L-ALANINE AMIDASE AMPD"/>
    <property type="match status" value="1"/>
</dbReference>
<dbReference type="EMBL" id="JAVIZX010000001">
    <property type="protein sequence ID" value="MDR6212791.1"/>
    <property type="molecule type" value="Genomic_DNA"/>
</dbReference>
<dbReference type="InterPro" id="IPR036505">
    <property type="entry name" value="Amidase/PGRP_sf"/>
</dbReference>
<evidence type="ECO:0000259" key="13">
    <source>
        <dbReference type="SMART" id="SM00644"/>
    </source>
</evidence>
<keyword evidence="9" id="KW-0862">Zinc</keyword>
<comment type="catalytic activity">
    <reaction evidence="1">
        <text>Hydrolyzes the link between N-acetylmuramoyl residues and L-amino acid residues in certain cell-wall glycopeptides.</text>
        <dbReference type="EC" id="3.5.1.28"/>
    </reaction>
</comment>
<evidence type="ECO:0000256" key="11">
    <source>
        <dbReference type="ARBA" id="ARBA00039257"/>
    </source>
</evidence>
<evidence type="ECO:0000256" key="1">
    <source>
        <dbReference type="ARBA" id="ARBA00001561"/>
    </source>
</evidence>
<evidence type="ECO:0000256" key="12">
    <source>
        <dbReference type="ARBA" id="ARBA00042615"/>
    </source>
</evidence>
<evidence type="ECO:0000256" key="8">
    <source>
        <dbReference type="ARBA" id="ARBA00022801"/>
    </source>
</evidence>
<dbReference type="CDD" id="cd06583">
    <property type="entry name" value="PGRP"/>
    <property type="match status" value="1"/>
</dbReference>
<comment type="similarity">
    <text evidence="4">Belongs to the N-acetylmuramoyl-L-alanine amidase 2 family.</text>
</comment>
<keyword evidence="6" id="KW-0963">Cytoplasm</keyword>
<proteinExistence type="inferred from homology"/>
<evidence type="ECO:0000256" key="2">
    <source>
        <dbReference type="ARBA" id="ARBA00001947"/>
    </source>
</evidence>
<keyword evidence="8 14" id="KW-0378">Hydrolase</keyword>
<dbReference type="PANTHER" id="PTHR30417">
    <property type="entry name" value="N-ACETYLMURAMOYL-L-ALANINE AMIDASE AMID"/>
    <property type="match status" value="1"/>
</dbReference>
<sequence>MTTKPDPTGDTQGAWDGGRYLPARYLASPNFGPRPLSAAVDLVVVHSISLPPGQYGTGCVQQLFTNRLDWDAHPYFQSIRGLQVSAHFFVTREGVIWQFVDCDQRAWHAGPSSYRGRENCNDDSIGIELEGLEGQCFEEAQYASLTALCQDIALRYPIAHIAGHEDIAPGRKQDPGAGFRWERLRDGLGWPVARFPRRR</sequence>
<dbReference type="SMART" id="SM00644">
    <property type="entry name" value="Ami_2"/>
    <property type="match status" value="1"/>
</dbReference>
<dbReference type="Pfam" id="PF01510">
    <property type="entry name" value="Amidase_2"/>
    <property type="match status" value="1"/>
</dbReference>
<evidence type="ECO:0000256" key="10">
    <source>
        <dbReference type="ARBA" id="ARBA00023316"/>
    </source>
</evidence>
<name>A0ABU1I6E6_9BURK</name>
<comment type="subcellular location">
    <subcellularLocation>
        <location evidence="3">Cytoplasm</location>
    </subcellularLocation>
</comment>
<dbReference type="InterPro" id="IPR051206">
    <property type="entry name" value="NAMLAA_amidase_2"/>
</dbReference>
<evidence type="ECO:0000256" key="7">
    <source>
        <dbReference type="ARBA" id="ARBA00022723"/>
    </source>
</evidence>
<evidence type="ECO:0000256" key="5">
    <source>
        <dbReference type="ARBA" id="ARBA00011901"/>
    </source>
</evidence>
<evidence type="ECO:0000256" key="9">
    <source>
        <dbReference type="ARBA" id="ARBA00022833"/>
    </source>
</evidence>
<keyword evidence="10" id="KW-0961">Cell wall biogenesis/degradation</keyword>
<dbReference type="NCBIfam" id="NF008758">
    <property type="entry name" value="PRK11789.1"/>
    <property type="match status" value="1"/>
</dbReference>
<comment type="caution">
    <text evidence="14">The sequence shown here is derived from an EMBL/GenBank/DDBJ whole genome shotgun (WGS) entry which is preliminary data.</text>
</comment>
<protein>
    <recommendedName>
        <fullName evidence="11">1,6-anhydro-N-acetylmuramyl-L-alanine amidase AmpD</fullName>
        <ecNumber evidence="5">3.5.1.28</ecNumber>
    </recommendedName>
    <alternativeName>
        <fullName evidence="12">N-acetylmuramoyl-L-alanine amidase</fullName>
    </alternativeName>
</protein>
<gene>
    <name evidence="14" type="ORF">QE399_000480</name>
</gene>
<dbReference type="Gene3D" id="3.40.80.10">
    <property type="entry name" value="Peptidoglycan recognition protein-like"/>
    <property type="match status" value="1"/>
</dbReference>
<keyword evidence="7" id="KW-0479">Metal-binding</keyword>
<reference evidence="14 15" key="1">
    <citation type="submission" date="2023-08" db="EMBL/GenBank/DDBJ databases">
        <title>Functional and genomic diversity of the sorghum phyllosphere microbiome.</title>
        <authorList>
            <person name="Shade A."/>
        </authorList>
    </citation>
    <scope>NUCLEOTIDE SEQUENCE [LARGE SCALE GENOMIC DNA]</scope>
    <source>
        <strain evidence="14 15">SORGH_AS_0335</strain>
    </source>
</reference>
<evidence type="ECO:0000256" key="6">
    <source>
        <dbReference type="ARBA" id="ARBA00022490"/>
    </source>
</evidence>
<evidence type="ECO:0000256" key="3">
    <source>
        <dbReference type="ARBA" id="ARBA00004496"/>
    </source>
</evidence>
<dbReference type="InterPro" id="IPR002502">
    <property type="entry name" value="Amidase_domain"/>
</dbReference>
<evidence type="ECO:0000313" key="14">
    <source>
        <dbReference type="EMBL" id="MDR6212791.1"/>
    </source>
</evidence>
<evidence type="ECO:0000256" key="4">
    <source>
        <dbReference type="ARBA" id="ARBA00007553"/>
    </source>
</evidence>
<dbReference type="Proteomes" id="UP001267710">
    <property type="component" value="Unassembled WGS sequence"/>
</dbReference>
<dbReference type="GO" id="GO:0008745">
    <property type="term" value="F:N-acetylmuramoyl-L-alanine amidase activity"/>
    <property type="evidence" value="ECO:0007669"/>
    <property type="project" value="UniProtKB-EC"/>
</dbReference>
<comment type="cofactor">
    <cofactor evidence="2">
        <name>Zn(2+)</name>
        <dbReference type="ChEBI" id="CHEBI:29105"/>
    </cofactor>
</comment>